<keyword evidence="1" id="KW-0472">Membrane</keyword>
<dbReference type="EMBL" id="WTYB01000001">
    <property type="protein sequence ID" value="MXP37142.1"/>
    <property type="molecule type" value="Genomic_DNA"/>
</dbReference>
<reference evidence="3 4" key="1">
    <citation type="submission" date="2019-12" db="EMBL/GenBank/DDBJ databases">
        <title>Genomic-based taxomic classification of the family Erythrobacteraceae.</title>
        <authorList>
            <person name="Xu L."/>
        </authorList>
    </citation>
    <scope>NUCLEOTIDE SEQUENCE [LARGE SCALE GENOMIC DNA]</scope>
    <source>
        <strain evidence="3 4">JCM 10282</strain>
    </source>
</reference>
<dbReference type="InterPro" id="IPR038377">
    <property type="entry name" value="Na/Glc_symporter_sf"/>
</dbReference>
<accession>A0A6I4UE10</accession>
<reference evidence="2 5" key="2">
    <citation type="submission" date="2020-08" db="EMBL/GenBank/DDBJ databases">
        <title>Genomic Encyclopedia of Type Strains, Phase IV (KMG-IV): sequencing the most valuable type-strain genomes for metagenomic binning, comparative biology and taxonomic classification.</title>
        <authorList>
            <person name="Goeker M."/>
        </authorList>
    </citation>
    <scope>NUCLEOTIDE SEQUENCE [LARGE SCALE GENOMIC DNA]</scope>
    <source>
        <strain evidence="2 5">DSM 8510</strain>
    </source>
</reference>
<evidence type="ECO:0000313" key="5">
    <source>
        <dbReference type="Proteomes" id="UP000548685"/>
    </source>
</evidence>
<dbReference type="RefSeq" id="WP_160759304.1">
    <property type="nucleotide sequence ID" value="NZ_BAAADZ010000002.1"/>
</dbReference>
<dbReference type="EMBL" id="JACICE010000001">
    <property type="protein sequence ID" value="MBB3775234.1"/>
    <property type="molecule type" value="Genomic_DNA"/>
</dbReference>
<dbReference type="AlphaFoldDB" id="A0A6I4UE10"/>
<organism evidence="3 4">
    <name type="scientific">Erythrobacter ramosus</name>
    <dbReference type="NCBI Taxonomy" id="35811"/>
    <lineage>
        <taxon>Bacteria</taxon>
        <taxon>Pseudomonadati</taxon>
        <taxon>Pseudomonadota</taxon>
        <taxon>Alphaproteobacteria</taxon>
        <taxon>Sphingomonadales</taxon>
        <taxon>Erythrobacteraceae</taxon>
        <taxon>Erythrobacter/Porphyrobacter group</taxon>
        <taxon>Erythrobacter</taxon>
    </lineage>
</organism>
<evidence type="ECO:0000256" key="1">
    <source>
        <dbReference type="SAM" id="Phobius"/>
    </source>
</evidence>
<comment type="caution">
    <text evidence="3">The sequence shown here is derived from an EMBL/GenBank/DDBJ whole genome shotgun (WGS) entry which is preliminary data.</text>
</comment>
<keyword evidence="5" id="KW-1185">Reference proteome</keyword>
<proteinExistence type="predicted"/>
<gene>
    <name evidence="2" type="ORF">FHS52_001177</name>
    <name evidence="3" type="ORF">GRI59_00765</name>
</gene>
<dbReference type="Proteomes" id="UP000548685">
    <property type="component" value="Unassembled WGS sequence"/>
</dbReference>
<evidence type="ECO:0000313" key="4">
    <source>
        <dbReference type="Proteomes" id="UP000430021"/>
    </source>
</evidence>
<evidence type="ECO:0000313" key="3">
    <source>
        <dbReference type="EMBL" id="MXP37142.1"/>
    </source>
</evidence>
<name>A0A6I4UE10_9SPHN</name>
<dbReference type="Gene3D" id="1.20.1730.10">
    <property type="entry name" value="Sodium/glucose cotransporter"/>
    <property type="match status" value="1"/>
</dbReference>
<evidence type="ECO:0000313" key="2">
    <source>
        <dbReference type="EMBL" id="MBB3775234.1"/>
    </source>
</evidence>
<keyword evidence="1" id="KW-0812">Transmembrane</keyword>
<dbReference type="Proteomes" id="UP000430021">
    <property type="component" value="Unassembled WGS sequence"/>
</dbReference>
<keyword evidence="1" id="KW-1133">Transmembrane helix</keyword>
<sequence>MISFAGKWFAPDFPFMNRMLAVFLVTLALAVIVSLVLPARTDQNRTVTADVDYRTSTGFNIAGLGVILILAALYATWW</sequence>
<protein>
    <submittedName>
        <fullName evidence="2">Copper export protein</fullName>
    </submittedName>
</protein>
<feature type="transmembrane region" description="Helical" evidence="1">
    <location>
        <begin position="57"/>
        <end position="77"/>
    </location>
</feature>